<dbReference type="PANTHER" id="PTHR30069:SF27">
    <property type="entry name" value="BLL4766 PROTEIN"/>
    <property type="match status" value="1"/>
</dbReference>
<keyword evidence="7 8" id="KW-0998">Cell outer membrane</keyword>
<dbReference type="Proteomes" id="UP001147830">
    <property type="component" value="Unassembled WGS sequence"/>
</dbReference>
<evidence type="ECO:0000313" key="12">
    <source>
        <dbReference type="EMBL" id="MCT7360185.1"/>
    </source>
</evidence>
<keyword evidence="5 9" id="KW-0798">TonB box</keyword>
<keyword evidence="3 8" id="KW-1134">Transmembrane beta strand</keyword>
<feature type="domain" description="TonB-dependent receptor plug" evidence="11">
    <location>
        <begin position="27"/>
        <end position="137"/>
    </location>
</feature>
<dbReference type="AlphaFoldDB" id="A0A9X3AS99"/>
<reference evidence="12" key="1">
    <citation type="journal article" date="2022" name="Front. Microbiol.">
        <title>Genome-based taxonomic rearrangement of Oceanobacter-related bacteria including the description of Thalassolituus hydrocarbonoclasticus sp. nov. and Thalassolituus pacificus sp. nov. and emended description of the genus Thalassolituus.</title>
        <authorList>
            <person name="Dong C."/>
            <person name="Wei L."/>
            <person name="Wang J."/>
            <person name="Lai Q."/>
            <person name="Huang Z."/>
            <person name="Shao Z."/>
        </authorList>
    </citation>
    <scope>NUCLEOTIDE SEQUENCE</scope>
    <source>
        <strain evidence="12">59MF3M-4</strain>
    </source>
</reference>
<keyword evidence="12" id="KW-0675">Receptor</keyword>
<dbReference type="InterPro" id="IPR036942">
    <property type="entry name" value="Beta-barrel_TonB_sf"/>
</dbReference>
<dbReference type="InterPro" id="IPR012910">
    <property type="entry name" value="Plug_dom"/>
</dbReference>
<dbReference type="Gene3D" id="2.40.170.20">
    <property type="entry name" value="TonB-dependent receptor, beta-barrel domain"/>
    <property type="match status" value="1"/>
</dbReference>
<protein>
    <submittedName>
        <fullName evidence="12">TonB-dependent receptor</fullName>
    </submittedName>
</protein>
<evidence type="ECO:0000313" key="13">
    <source>
        <dbReference type="Proteomes" id="UP001147830"/>
    </source>
</evidence>
<comment type="similarity">
    <text evidence="8 9">Belongs to the TonB-dependent receptor family.</text>
</comment>
<keyword evidence="2 8" id="KW-0813">Transport</keyword>
<evidence type="ECO:0000256" key="8">
    <source>
        <dbReference type="PROSITE-ProRule" id="PRU01360"/>
    </source>
</evidence>
<dbReference type="GO" id="GO:0044718">
    <property type="term" value="P:siderophore transmembrane transport"/>
    <property type="evidence" value="ECO:0007669"/>
    <property type="project" value="TreeGrafter"/>
</dbReference>
<dbReference type="Pfam" id="PF07715">
    <property type="entry name" value="Plug"/>
    <property type="match status" value="1"/>
</dbReference>
<sequence length="724" mass="81689">MAAEFDAFEFEPDIPQVLTPVRLQQPLAEVPAAVTVITAEQIRLWGTADIPSLFRFVPGLFVARELDSNRASVVYHSGEVSLARRLEVLVDGRSVYKASFANVDWDQLGIALQDIERIEITRGPSAASYGMNALQGVIHIITRHPADSARLRLSGSLGSKQRPQFYASISQQGVQQQNRLSLFGWREGESGEYHADGGDQGGFPDQNQVRGLNWSGAWQADVDNELRWQLGRQQSERDYLADSNFQTDSPQQTAISDLAWLRWRSQRSADHEVQLQAYWQADNSEVDYHACAPAMAFDAQLSDLYQQHPQLAEKLGYGLLPLQNPALSGSERSAITQLYQGLAVGAFSAVQLQQGLGLVNSISAAQYSAAQQIVQRAVIANALEQTLCGRGDLDVYEQRFDIELQDTRRWSDQLRSVQGIGLRRDQANSATYLRGDVRSDQWLAFVSGEYRPASRWLLSAGMMAQYQSGLDANYSPRAALNYLPGPDQSIRVQYSRSRRTPDIAERDLDGRAVLRDINDNYLGLDQAGLFINANADGWRDGLRDERIQAWELGYFLHLPQAAVQLDIKAFREQLDDLIGSTVTLRSQSLMNEGQMTLKGIESQLQWQPLNNQRIWLTLLRQQRDSNRDGELVLGAESSVRLVWTRSGERQEQMLGAFWDDSSQDKNPGYAAQGRYQQQRLLARWGWKTKLGNWFVSSQYDALPQQVLYEITPRWLNRLGWQASW</sequence>
<name>A0A9X3AS99_9GAMM</name>
<dbReference type="PROSITE" id="PS52016">
    <property type="entry name" value="TONB_DEPENDENT_REC_3"/>
    <property type="match status" value="1"/>
</dbReference>
<dbReference type="InterPro" id="IPR039426">
    <property type="entry name" value="TonB-dep_rcpt-like"/>
</dbReference>
<dbReference type="Gene3D" id="2.170.130.10">
    <property type="entry name" value="TonB-dependent receptor, plug domain"/>
    <property type="match status" value="1"/>
</dbReference>
<comment type="subcellular location">
    <subcellularLocation>
        <location evidence="1 8">Cell outer membrane</location>
        <topology evidence="1 8">Multi-pass membrane protein</topology>
    </subcellularLocation>
</comment>
<evidence type="ECO:0000256" key="7">
    <source>
        <dbReference type="ARBA" id="ARBA00023237"/>
    </source>
</evidence>
<dbReference type="InterPro" id="IPR037066">
    <property type="entry name" value="Plug_dom_sf"/>
</dbReference>
<accession>A0A9X3AS99</accession>
<dbReference type="Pfam" id="PF00593">
    <property type="entry name" value="TonB_dep_Rec_b-barrel"/>
    <property type="match status" value="1"/>
</dbReference>
<evidence type="ECO:0000256" key="6">
    <source>
        <dbReference type="ARBA" id="ARBA00023136"/>
    </source>
</evidence>
<proteinExistence type="inferred from homology"/>
<dbReference type="RefSeq" id="WP_260977026.1">
    <property type="nucleotide sequence ID" value="NZ_JAOANI010000022.1"/>
</dbReference>
<dbReference type="EMBL" id="JAOANI010000022">
    <property type="protein sequence ID" value="MCT7360185.1"/>
    <property type="molecule type" value="Genomic_DNA"/>
</dbReference>
<keyword evidence="4 8" id="KW-0812">Transmembrane</keyword>
<evidence type="ECO:0000256" key="9">
    <source>
        <dbReference type="RuleBase" id="RU003357"/>
    </source>
</evidence>
<keyword evidence="6 8" id="KW-0472">Membrane</keyword>
<keyword evidence="13" id="KW-1185">Reference proteome</keyword>
<evidence type="ECO:0000256" key="5">
    <source>
        <dbReference type="ARBA" id="ARBA00023077"/>
    </source>
</evidence>
<reference evidence="12" key="2">
    <citation type="submission" date="2022-08" db="EMBL/GenBank/DDBJ databases">
        <authorList>
            <person name="Dong C."/>
        </authorList>
    </citation>
    <scope>NUCLEOTIDE SEQUENCE</scope>
    <source>
        <strain evidence="12">59MF3M-4</strain>
    </source>
</reference>
<evidence type="ECO:0000256" key="1">
    <source>
        <dbReference type="ARBA" id="ARBA00004571"/>
    </source>
</evidence>
<gene>
    <name evidence="12" type="ORF">NYR02_14275</name>
</gene>
<dbReference type="PANTHER" id="PTHR30069">
    <property type="entry name" value="TONB-DEPENDENT OUTER MEMBRANE RECEPTOR"/>
    <property type="match status" value="1"/>
</dbReference>
<dbReference type="SUPFAM" id="SSF56935">
    <property type="entry name" value="Porins"/>
    <property type="match status" value="1"/>
</dbReference>
<evidence type="ECO:0000256" key="3">
    <source>
        <dbReference type="ARBA" id="ARBA00022452"/>
    </source>
</evidence>
<comment type="caution">
    <text evidence="12">The sequence shown here is derived from an EMBL/GenBank/DDBJ whole genome shotgun (WGS) entry which is preliminary data.</text>
</comment>
<organism evidence="12 13">
    <name type="scientific">Thalassolituus pacificus</name>
    <dbReference type="NCBI Taxonomy" id="2975440"/>
    <lineage>
        <taxon>Bacteria</taxon>
        <taxon>Pseudomonadati</taxon>
        <taxon>Pseudomonadota</taxon>
        <taxon>Gammaproteobacteria</taxon>
        <taxon>Oceanospirillales</taxon>
        <taxon>Oceanospirillaceae</taxon>
        <taxon>Thalassolituus</taxon>
    </lineage>
</organism>
<evidence type="ECO:0000256" key="2">
    <source>
        <dbReference type="ARBA" id="ARBA00022448"/>
    </source>
</evidence>
<evidence type="ECO:0000259" key="11">
    <source>
        <dbReference type="Pfam" id="PF07715"/>
    </source>
</evidence>
<dbReference type="InterPro" id="IPR000531">
    <property type="entry name" value="Beta-barrel_TonB"/>
</dbReference>
<evidence type="ECO:0000259" key="10">
    <source>
        <dbReference type="Pfam" id="PF00593"/>
    </source>
</evidence>
<evidence type="ECO:0000256" key="4">
    <source>
        <dbReference type="ARBA" id="ARBA00022692"/>
    </source>
</evidence>
<dbReference type="GO" id="GO:0015344">
    <property type="term" value="F:siderophore uptake transmembrane transporter activity"/>
    <property type="evidence" value="ECO:0007669"/>
    <property type="project" value="TreeGrafter"/>
</dbReference>
<dbReference type="GO" id="GO:0009279">
    <property type="term" value="C:cell outer membrane"/>
    <property type="evidence" value="ECO:0007669"/>
    <property type="project" value="UniProtKB-SubCell"/>
</dbReference>
<feature type="domain" description="TonB-dependent receptor-like beta-barrel" evidence="10">
    <location>
        <begin position="396"/>
        <end position="684"/>
    </location>
</feature>